<dbReference type="Proteomes" id="UP000677413">
    <property type="component" value="Unassembled WGS sequence"/>
</dbReference>
<dbReference type="EMBL" id="JAGPYQ010000001">
    <property type="protein sequence ID" value="MBQ0850776.1"/>
    <property type="molecule type" value="Genomic_DNA"/>
</dbReference>
<evidence type="ECO:0000256" key="2">
    <source>
        <dbReference type="ARBA" id="ARBA00022797"/>
    </source>
</evidence>
<dbReference type="InterPro" id="IPR010497">
    <property type="entry name" value="Epoxide_hydro_N"/>
</dbReference>
<organism evidence="6 7">
    <name type="scientific">Streptomyces liliiviolaceus</name>
    <dbReference type="NCBI Taxonomy" id="2823109"/>
    <lineage>
        <taxon>Bacteria</taxon>
        <taxon>Bacillati</taxon>
        <taxon>Actinomycetota</taxon>
        <taxon>Actinomycetes</taxon>
        <taxon>Kitasatosporales</taxon>
        <taxon>Streptomycetaceae</taxon>
        <taxon>Streptomyces</taxon>
    </lineage>
</organism>
<protein>
    <submittedName>
        <fullName evidence="6">Epoxide hydrolase</fullName>
    </submittedName>
</protein>
<dbReference type="AlphaFoldDB" id="A0A940Y0T6"/>
<dbReference type="PANTHER" id="PTHR21661:SF35">
    <property type="entry name" value="EPOXIDE HYDROLASE"/>
    <property type="match status" value="1"/>
</dbReference>
<dbReference type="GO" id="GO:0097176">
    <property type="term" value="P:epoxide metabolic process"/>
    <property type="evidence" value="ECO:0007669"/>
    <property type="project" value="TreeGrafter"/>
</dbReference>
<dbReference type="SUPFAM" id="SSF53474">
    <property type="entry name" value="alpha/beta-Hydrolases"/>
    <property type="match status" value="1"/>
</dbReference>
<gene>
    <name evidence="6" type="ORF">J8N05_21675</name>
</gene>
<dbReference type="PANTHER" id="PTHR21661">
    <property type="entry name" value="EPOXIDE HYDROLASE 1-RELATED"/>
    <property type="match status" value="1"/>
</dbReference>
<dbReference type="PRINTS" id="PR00412">
    <property type="entry name" value="EPOXHYDRLASE"/>
</dbReference>
<sequence length="399" mass="44286">MGAGTAGGRPESFAIGFPDSALEDLARRLELTRFAPDLDNESGRYGLSTAHLRRLVSYWRDGYDWRAQEKLLNTLPHARVELDGIPVHFVHVRGRGPAPRPLLMSHGFPWTFWDFQRVLGPLTDPAAHGGDPADAFDVVVPSLPGFVLSTPMPRAGVSFLDTADLWVRLMRDVLGYDRFGAQGGDWGALVTAQLGHKYAEHLTGVHFTSVGSLPGAWSRPRPWNLLQRAVDAAAPEHRDAVVAWERRRIGHIAPQVAHPQTLAHALHDSPAGLLAWLTERRMSWADPALEPADVFDDDFLITSTMLYWLTGSYVNAARFYHEAAARPWQPSHDRTPLIEVPTGLSIFPDDNPPGATYDHLDELYPLVHVGRHESGGHFGPMERPDEVVADIRATFRSSR</sequence>
<feature type="active site" description="Proton donor" evidence="4">
    <location>
        <position position="320"/>
    </location>
</feature>
<feature type="domain" description="Epoxide hydrolase N-terminal" evidence="5">
    <location>
        <begin position="11"/>
        <end position="115"/>
    </location>
</feature>
<keyword evidence="7" id="KW-1185">Reference proteome</keyword>
<evidence type="ECO:0000313" key="6">
    <source>
        <dbReference type="EMBL" id="MBQ0850776.1"/>
    </source>
</evidence>
<evidence type="ECO:0000313" key="7">
    <source>
        <dbReference type="Proteomes" id="UP000677413"/>
    </source>
</evidence>
<feature type="active site" description="Nucleophile" evidence="4">
    <location>
        <position position="185"/>
    </location>
</feature>
<feature type="active site" description="Proton acceptor" evidence="4">
    <location>
        <position position="377"/>
    </location>
</feature>
<dbReference type="Pfam" id="PF06441">
    <property type="entry name" value="EHN"/>
    <property type="match status" value="1"/>
</dbReference>
<evidence type="ECO:0000256" key="3">
    <source>
        <dbReference type="ARBA" id="ARBA00022801"/>
    </source>
</evidence>
<accession>A0A940Y0T6</accession>
<name>A0A940Y0T6_9ACTN</name>
<dbReference type="Gene3D" id="3.40.50.1820">
    <property type="entry name" value="alpha/beta hydrolase"/>
    <property type="match status" value="1"/>
</dbReference>
<dbReference type="InterPro" id="IPR000639">
    <property type="entry name" value="Epox_hydrolase-like"/>
</dbReference>
<reference evidence="6 7" key="1">
    <citation type="submission" date="2021-04" db="EMBL/GenBank/DDBJ databases">
        <authorList>
            <person name="Tang X."/>
            <person name="Zhou X."/>
            <person name="Chen X."/>
            <person name="Cernava T."/>
            <person name="Zhang C."/>
        </authorList>
    </citation>
    <scope>NUCLEOTIDE SEQUENCE [LARGE SCALE GENOMIC DNA]</scope>
    <source>
        <strain evidence="6 7">BH-SS-21</strain>
    </source>
</reference>
<dbReference type="InterPro" id="IPR016292">
    <property type="entry name" value="Epoxide_hydrolase"/>
</dbReference>
<dbReference type="RefSeq" id="WP_210885064.1">
    <property type="nucleotide sequence ID" value="NZ_JAGPYQ010000001.1"/>
</dbReference>
<keyword evidence="2" id="KW-0058">Aromatic hydrocarbons catabolism</keyword>
<evidence type="ECO:0000256" key="4">
    <source>
        <dbReference type="PIRSR" id="PIRSR001112-1"/>
    </source>
</evidence>
<proteinExistence type="inferred from homology"/>
<keyword evidence="3 6" id="KW-0378">Hydrolase</keyword>
<evidence type="ECO:0000259" key="5">
    <source>
        <dbReference type="Pfam" id="PF06441"/>
    </source>
</evidence>
<comment type="similarity">
    <text evidence="1">Belongs to the peptidase S33 family.</text>
</comment>
<evidence type="ECO:0000256" key="1">
    <source>
        <dbReference type="ARBA" id="ARBA00010088"/>
    </source>
</evidence>
<dbReference type="InterPro" id="IPR029058">
    <property type="entry name" value="AB_hydrolase_fold"/>
</dbReference>
<comment type="caution">
    <text evidence="6">The sequence shown here is derived from an EMBL/GenBank/DDBJ whole genome shotgun (WGS) entry which is preliminary data.</text>
</comment>
<dbReference type="GO" id="GO:0004301">
    <property type="term" value="F:epoxide hydrolase activity"/>
    <property type="evidence" value="ECO:0007669"/>
    <property type="project" value="TreeGrafter"/>
</dbReference>
<dbReference type="PIRSF" id="PIRSF001112">
    <property type="entry name" value="Epoxide_hydrolase"/>
    <property type="match status" value="1"/>
</dbReference>